<evidence type="ECO:0000259" key="9">
    <source>
        <dbReference type="PROSITE" id="PS50928"/>
    </source>
</evidence>
<feature type="transmembrane region" description="Helical" evidence="8">
    <location>
        <begin position="299"/>
        <end position="321"/>
    </location>
</feature>
<dbReference type="Proteomes" id="UP001209681">
    <property type="component" value="Unassembled WGS sequence"/>
</dbReference>
<evidence type="ECO:0000256" key="8">
    <source>
        <dbReference type="RuleBase" id="RU363032"/>
    </source>
</evidence>
<evidence type="ECO:0000256" key="5">
    <source>
        <dbReference type="ARBA" id="ARBA00022692"/>
    </source>
</evidence>
<reference evidence="10 11" key="1">
    <citation type="submission" date="2022-11" db="EMBL/GenBank/DDBJ databases">
        <title>Desulfobotulus tamanensis H1 sp. nov. - anaerobic, alkaliphilic, sulphate reducing bacterium isolated from terrestrial mud volcano.</title>
        <authorList>
            <person name="Frolova A."/>
            <person name="Merkel A.Y."/>
            <person name="Slobodkin A.I."/>
        </authorList>
    </citation>
    <scope>NUCLEOTIDE SEQUENCE [LARGE SCALE GENOMIC DNA]</scope>
    <source>
        <strain evidence="10 11">H1</strain>
    </source>
</reference>
<evidence type="ECO:0000313" key="11">
    <source>
        <dbReference type="Proteomes" id="UP001209681"/>
    </source>
</evidence>
<feature type="transmembrane region" description="Helical" evidence="8">
    <location>
        <begin position="64"/>
        <end position="88"/>
    </location>
</feature>
<keyword evidence="6 8" id="KW-1133">Transmembrane helix</keyword>
<dbReference type="EMBL" id="JAPFPW010000013">
    <property type="protein sequence ID" value="MCW7754620.1"/>
    <property type="molecule type" value="Genomic_DNA"/>
</dbReference>
<dbReference type="PANTHER" id="PTHR43357:SF4">
    <property type="entry name" value="INNER MEMBRANE ABC TRANSPORTER PERMEASE PROTEIN YDCV"/>
    <property type="match status" value="1"/>
</dbReference>
<feature type="transmembrane region" description="Helical" evidence="8">
    <location>
        <begin position="523"/>
        <end position="544"/>
    </location>
</feature>
<feature type="transmembrane region" description="Helical" evidence="8">
    <location>
        <begin position="464"/>
        <end position="488"/>
    </location>
</feature>
<dbReference type="RefSeq" id="WP_265425533.1">
    <property type="nucleotide sequence ID" value="NZ_JAPFPW010000013.1"/>
</dbReference>
<evidence type="ECO:0000256" key="1">
    <source>
        <dbReference type="ARBA" id="ARBA00004429"/>
    </source>
</evidence>
<sequence>MDPGGVAVRQAFRADVLLFLIPAVFLACFYFYPLLRMAGLGLSGIGSGDPGLVRFFGSGDFFRILGFTFWQALLSTLFTLVLALPGAWAWARCRFTGRRFFALLVSLPFVMPAVVVAAAFLSLMGPSGLLADATRSLERGPLYLEDSLFLVVLAHGFFNYAVVFRIVGGFWARLPESVLEAARMMGAGKVRCFFHIILPLLMPAILSASLLVFLFCFSSFGVILMLGGPAMGTLETEIYRRALHLFQLPVAALLATIQLVLNFGVIFCQSKLEERFRTALAFSGRTETKQSLPHGRAGTLVAMISGFFMALPLIAMVAASLRVGDVWSLGAYTELFRESGDGMFLISPSAAMGHSLLFALSSMVVALLTGLCAAIFITKARSRGRGVLESLFMMPLATSAVPLGLGFILALHWPLDLRGTPVLVIAAHSLVGFPFVMRVLLPALRSVPRNLKEAAMTLGASPSVTWRLVVFPLVLPAVGAAALFAFTVSLGEFGASMFAVRPELATLPVSIYRYLSQPGPLNYARAMAMGVWLMVMTAGSFWLLSRFMGFLTVRSRQGGA</sequence>
<protein>
    <submittedName>
        <fullName evidence="10">Iron ABC transporter permease</fullName>
    </submittedName>
</protein>
<evidence type="ECO:0000256" key="7">
    <source>
        <dbReference type="ARBA" id="ARBA00023136"/>
    </source>
</evidence>
<evidence type="ECO:0000256" key="2">
    <source>
        <dbReference type="ARBA" id="ARBA00022448"/>
    </source>
</evidence>
<evidence type="ECO:0000256" key="3">
    <source>
        <dbReference type="ARBA" id="ARBA00022475"/>
    </source>
</evidence>
<feature type="transmembrane region" description="Helical" evidence="8">
    <location>
        <begin position="12"/>
        <end position="32"/>
    </location>
</feature>
<keyword evidence="3" id="KW-1003">Cell membrane</keyword>
<keyword evidence="2 8" id="KW-0813">Transport</keyword>
<feature type="transmembrane region" description="Helical" evidence="8">
    <location>
        <begin position="423"/>
        <end position="444"/>
    </location>
</feature>
<dbReference type="SUPFAM" id="SSF161098">
    <property type="entry name" value="MetI-like"/>
    <property type="match status" value="2"/>
</dbReference>
<proteinExistence type="inferred from homology"/>
<feature type="transmembrane region" description="Helical" evidence="8">
    <location>
        <begin position="148"/>
        <end position="172"/>
    </location>
</feature>
<feature type="transmembrane region" description="Helical" evidence="8">
    <location>
        <begin position="193"/>
        <end position="226"/>
    </location>
</feature>
<keyword evidence="4" id="KW-0997">Cell inner membrane</keyword>
<feature type="domain" description="ABC transmembrane type-1" evidence="9">
    <location>
        <begin position="352"/>
        <end position="544"/>
    </location>
</feature>
<accession>A0ABT3NB14</accession>
<feature type="transmembrane region" description="Helical" evidence="8">
    <location>
        <begin position="356"/>
        <end position="378"/>
    </location>
</feature>
<feature type="transmembrane region" description="Helical" evidence="8">
    <location>
        <begin position="390"/>
        <end position="411"/>
    </location>
</feature>
<gene>
    <name evidence="10" type="ORF">OOT00_11555</name>
</gene>
<evidence type="ECO:0000256" key="4">
    <source>
        <dbReference type="ARBA" id="ARBA00022519"/>
    </source>
</evidence>
<keyword evidence="7 8" id="KW-0472">Membrane</keyword>
<dbReference type="Gene3D" id="1.10.3720.10">
    <property type="entry name" value="MetI-like"/>
    <property type="match status" value="2"/>
</dbReference>
<dbReference type="PANTHER" id="PTHR43357">
    <property type="entry name" value="INNER MEMBRANE ABC TRANSPORTER PERMEASE PROTEIN YDCV"/>
    <property type="match status" value="1"/>
</dbReference>
<dbReference type="InterPro" id="IPR000515">
    <property type="entry name" value="MetI-like"/>
</dbReference>
<dbReference type="Pfam" id="PF00528">
    <property type="entry name" value="BPD_transp_1"/>
    <property type="match status" value="2"/>
</dbReference>
<dbReference type="InterPro" id="IPR035906">
    <property type="entry name" value="MetI-like_sf"/>
</dbReference>
<organism evidence="10 11">
    <name type="scientific">Desulfobotulus pelophilus</name>
    <dbReference type="NCBI Taxonomy" id="2823377"/>
    <lineage>
        <taxon>Bacteria</taxon>
        <taxon>Pseudomonadati</taxon>
        <taxon>Thermodesulfobacteriota</taxon>
        <taxon>Desulfobacteria</taxon>
        <taxon>Desulfobacterales</taxon>
        <taxon>Desulfobacteraceae</taxon>
        <taxon>Desulfobotulus</taxon>
    </lineage>
</organism>
<evidence type="ECO:0000256" key="6">
    <source>
        <dbReference type="ARBA" id="ARBA00022989"/>
    </source>
</evidence>
<comment type="caution">
    <text evidence="10">The sequence shown here is derived from an EMBL/GenBank/DDBJ whole genome shotgun (WGS) entry which is preliminary data.</text>
</comment>
<feature type="transmembrane region" description="Helical" evidence="8">
    <location>
        <begin position="100"/>
        <end position="121"/>
    </location>
</feature>
<comment type="similarity">
    <text evidence="8">Belongs to the binding-protein-dependent transport system permease family.</text>
</comment>
<dbReference type="PROSITE" id="PS50928">
    <property type="entry name" value="ABC_TM1"/>
    <property type="match status" value="2"/>
</dbReference>
<keyword evidence="5 8" id="KW-0812">Transmembrane</keyword>
<dbReference type="CDD" id="cd06261">
    <property type="entry name" value="TM_PBP2"/>
    <property type="match status" value="2"/>
</dbReference>
<evidence type="ECO:0000313" key="10">
    <source>
        <dbReference type="EMBL" id="MCW7754620.1"/>
    </source>
</evidence>
<comment type="subcellular location">
    <subcellularLocation>
        <location evidence="1">Cell inner membrane</location>
        <topology evidence="1">Multi-pass membrane protein</topology>
    </subcellularLocation>
    <subcellularLocation>
        <location evidence="8">Cell membrane</location>
        <topology evidence="8">Multi-pass membrane protein</topology>
    </subcellularLocation>
</comment>
<feature type="transmembrane region" description="Helical" evidence="8">
    <location>
        <begin position="246"/>
        <end position="268"/>
    </location>
</feature>
<feature type="domain" description="ABC transmembrane type-1" evidence="9">
    <location>
        <begin position="65"/>
        <end position="267"/>
    </location>
</feature>
<name>A0ABT3NB14_9BACT</name>
<keyword evidence="11" id="KW-1185">Reference proteome</keyword>